<evidence type="ECO:0000256" key="7">
    <source>
        <dbReference type="ARBA" id="ARBA00022801"/>
    </source>
</evidence>
<evidence type="ECO:0000256" key="10">
    <source>
        <dbReference type="ARBA" id="ARBA00023157"/>
    </source>
</evidence>
<keyword evidence="10" id="KW-1015">Disulfide bond</keyword>
<evidence type="ECO:0000313" key="16">
    <source>
        <dbReference type="Proteomes" id="UP000327044"/>
    </source>
</evidence>
<sequence length="802" mass="90695">MRFFLILSIVVAAAWAKSYDGYKLYRLHPTSKDQVELLKKIENADKIDFWSHLRFSGQPIDVMVEPTTQDAFTWFLNMQGIKYDIAIDNIERIVEEERMQQMSAPRSASGSISFSKFNRFDEITAYMNKLAADYPNLVQLETIGHTTEGREMKMIQISSNRGARKPIIFVDAGIHAREWLAPAQALYLIKELVENEANRHLLEKVDWHILPVFNPDGYEYSHTTARFWRKTRSNQGPCKGTDANRNFGYHWGEVGTSDSPCSDIFRGPSAFSEPESRAVRDYLLYRRNDIKLYLTFHSYGNYILYPWGFTSALPHDDNELRSLGEKVNRAIVAAGGRTYTVGTSTNVLYGAAGGSDDWAKGVAGVELAYTIELPAGGSGFDPAPSQIFGHVQQTFEGIKDIVVAAAWAKSYDGYKLYRLHPTSKDQVELLKKIENADKIDFWSHLRFSGQPIDVMVEPTTQDAFTWFLNMQGIKYDIAIDNIERIVNEERMQQMLAPRSDSGSISFSKFNRFEEINAYMDKLAADYPKLVQLETIGQTTEGREMRVIQISTKRGSRKPVIFVDAGIHAREWLAPAQALYLIKELVENEANRHLLEKVDWHILPVFNPDGYEYSHTKARFWRKTRSNQGACKGTDANRNFGYHWGEVGTSDSSCSDIFRGPSAFSEPESRAVRDYILYRQNQIKLYLTFHSYGNYLLYPWGFTSALPHDDKELRSLGEKVNNAIVAAGGNSYTIGTSTNVLYPAAGGTDDWAKGVAGVELAYTIELPAGGSGFDPAPSQILGHVQQTFEGIKEFGKYIEYKFA</sequence>
<dbReference type="Gene3D" id="3.30.70.340">
    <property type="entry name" value="Metallocarboxypeptidase-like"/>
    <property type="match status" value="2"/>
</dbReference>
<name>A0A5N4AGG5_PHOPY</name>
<reference evidence="15 16" key="1">
    <citation type="journal article" date="2018" name="Elife">
        <title>Firefly genomes illuminate parallel origins of bioluminescence in beetles.</title>
        <authorList>
            <person name="Fallon T.R."/>
            <person name="Lower S.E."/>
            <person name="Chang C.H."/>
            <person name="Bessho-Uehara M."/>
            <person name="Martin G.J."/>
            <person name="Bewick A.J."/>
            <person name="Behringer M."/>
            <person name="Debat H.J."/>
            <person name="Wong I."/>
            <person name="Day J.C."/>
            <person name="Suvorov A."/>
            <person name="Silva C.J."/>
            <person name="Stanger-Hall K.F."/>
            <person name="Hall D.W."/>
            <person name="Schmitz R.J."/>
            <person name="Nelson D.R."/>
            <person name="Lewis S.M."/>
            <person name="Shigenobu S."/>
            <person name="Bybee S.M."/>
            <person name="Larracuente A.M."/>
            <person name="Oba Y."/>
            <person name="Weng J.K."/>
        </authorList>
    </citation>
    <scope>NUCLEOTIDE SEQUENCE [LARGE SCALE GENOMIC DNA]</scope>
    <source>
        <strain evidence="15">1611_PpyrPB1</strain>
        <tissue evidence="15">Whole body</tissue>
    </source>
</reference>
<keyword evidence="3" id="KW-0121">Carboxypeptidase</keyword>
<feature type="domain" description="Peptidase M14" evidence="14">
    <location>
        <begin position="508"/>
        <end position="797"/>
    </location>
</feature>
<dbReference type="FunFam" id="3.30.70.340:FF:000002">
    <property type="entry name" value="Carboxypeptidase A"/>
    <property type="match status" value="2"/>
</dbReference>
<keyword evidence="8" id="KW-0862">Zinc</keyword>
<feature type="chain" id="PRO_5024459154" description="Zinc carboxypeptidase A 1" evidence="13">
    <location>
        <begin position="17"/>
        <end position="802"/>
    </location>
</feature>
<dbReference type="Pfam" id="PF00246">
    <property type="entry name" value="Peptidase_M14"/>
    <property type="match status" value="2"/>
</dbReference>
<dbReference type="PANTHER" id="PTHR11705">
    <property type="entry name" value="PROTEASE FAMILY M14 CARBOXYPEPTIDASE A,B"/>
    <property type="match status" value="1"/>
</dbReference>
<dbReference type="GO" id="GO:0006508">
    <property type="term" value="P:proteolysis"/>
    <property type="evidence" value="ECO:0007669"/>
    <property type="project" value="UniProtKB-KW"/>
</dbReference>
<evidence type="ECO:0000256" key="3">
    <source>
        <dbReference type="ARBA" id="ARBA00022645"/>
    </source>
</evidence>
<dbReference type="SUPFAM" id="SSF53187">
    <property type="entry name" value="Zn-dependent exopeptidases"/>
    <property type="match status" value="2"/>
</dbReference>
<keyword evidence="16" id="KW-1185">Reference proteome</keyword>
<keyword evidence="6 13" id="KW-0732">Signal</keyword>
<dbReference type="CDD" id="cd03860">
    <property type="entry name" value="M14_CP_A-B_like"/>
    <property type="match status" value="2"/>
</dbReference>
<dbReference type="Gene3D" id="3.40.630.10">
    <property type="entry name" value="Zn peptidases"/>
    <property type="match status" value="2"/>
</dbReference>
<keyword evidence="5" id="KW-0479">Metal-binding</keyword>
<organism evidence="15 16">
    <name type="scientific">Photinus pyralis</name>
    <name type="common">Common eastern firefly</name>
    <name type="synonym">Lampyris pyralis</name>
    <dbReference type="NCBI Taxonomy" id="7054"/>
    <lineage>
        <taxon>Eukaryota</taxon>
        <taxon>Metazoa</taxon>
        <taxon>Ecdysozoa</taxon>
        <taxon>Arthropoda</taxon>
        <taxon>Hexapoda</taxon>
        <taxon>Insecta</taxon>
        <taxon>Pterygota</taxon>
        <taxon>Neoptera</taxon>
        <taxon>Endopterygota</taxon>
        <taxon>Coleoptera</taxon>
        <taxon>Polyphaga</taxon>
        <taxon>Elateriformia</taxon>
        <taxon>Elateroidea</taxon>
        <taxon>Lampyridae</taxon>
        <taxon>Lampyrinae</taxon>
        <taxon>Photinus</taxon>
    </lineage>
</organism>
<feature type="domain" description="Peptidase M14" evidence="14">
    <location>
        <begin position="116"/>
        <end position="405"/>
    </location>
</feature>
<comment type="cofactor">
    <cofactor evidence="1">
        <name>Zn(2+)</name>
        <dbReference type="ChEBI" id="CHEBI:29105"/>
    </cofactor>
</comment>
<dbReference type="InterPro" id="IPR000834">
    <property type="entry name" value="Peptidase_M14"/>
</dbReference>
<comment type="caution">
    <text evidence="15">The sequence shown here is derived from an EMBL/GenBank/DDBJ whole genome shotgun (WGS) entry which is preliminary data.</text>
</comment>
<evidence type="ECO:0000256" key="13">
    <source>
        <dbReference type="SAM" id="SignalP"/>
    </source>
</evidence>
<keyword evidence="4" id="KW-0645">Protease</keyword>
<accession>A0A5N4AGG5</accession>
<proteinExistence type="inferred from homology"/>
<evidence type="ECO:0000256" key="5">
    <source>
        <dbReference type="ARBA" id="ARBA00022723"/>
    </source>
</evidence>
<protein>
    <recommendedName>
        <fullName evidence="11">Zinc carboxypeptidase A 1</fullName>
    </recommendedName>
</protein>
<dbReference type="AlphaFoldDB" id="A0A5N4AGG5"/>
<dbReference type="SUPFAM" id="SSF54897">
    <property type="entry name" value="Protease propeptides/inhibitors"/>
    <property type="match status" value="2"/>
</dbReference>
<evidence type="ECO:0000259" key="14">
    <source>
        <dbReference type="PROSITE" id="PS52035"/>
    </source>
</evidence>
<feature type="active site" description="Proton donor/acceptor" evidence="12">
    <location>
        <position position="764"/>
    </location>
</feature>
<evidence type="ECO:0000256" key="6">
    <source>
        <dbReference type="ARBA" id="ARBA00022729"/>
    </source>
</evidence>
<comment type="similarity">
    <text evidence="2 12">Belongs to the peptidase M14 family.</text>
</comment>
<dbReference type="InterPro" id="IPR003146">
    <property type="entry name" value="M14A_act_pep"/>
</dbReference>
<gene>
    <name evidence="15" type="ORF">PPYR_10465</name>
</gene>
<dbReference type="PRINTS" id="PR00765">
    <property type="entry name" value="CRBOXYPTASEA"/>
</dbReference>
<dbReference type="PROSITE" id="PS00132">
    <property type="entry name" value="CARBOXYPEPT_ZN_1"/>
    <property type="match status" value="2"/>
</dbReference>
<dbReference type="Proteomes" id="UP000327044">
    <property type="component" value="Unassembled WGS sequence"/>
</dbReference>
<evidence type="ECO:0000256" key="1">
    <source>
        <dbReference type="ARBA" id="ARBA00001947"/>
    </source>
</evidence>
<dbReference type="GO" id="GO:0004181">
    <property type="term" value="F:metallocarboxypeptidase activity"/>
    <property type="evidence" value="ECO:0007669"/>
    <property type="project" value="InterPro"/>
</dbReference>
<dbReference type="InParanoid" id="A0A5N4AGG5"/>
<evidence type="ECO:0000256" key="12">
    <source>
        <dbReference type="PROSITE-ProRule" id="PRU01379"/>
    </source>
</evidence>
<dbReference type="EMBL" id="VVIM01000007">
    <property type="protein sequence ID" value="KAB0796404.1"/>
    <property type="molecule type" value="Genomic_DNA"/>
</dbReference>
<evidence type="ECO:0000256" key="11">
    <source>
        <dbReference type="ARBA" id="ARBA00069039"/>
    </source>
</evidence>
<dbReference type="GO" id="GO:0005615">
    <property type="term" value="C:extracellular space"/>
    <property type="evidence" value="ECO:0007669"/>
    <property type="project" value="TreeGrafter"/>
</dbReference>
<dbReference type="Pfam" id="PF02244">
    <property type="entry name" value="Propep_M14"/>
    <property type="match status" value="2"/>
</dbReference>
<dbReference type="FunFam" id="3.40.630.10:FF:000001">
    <property type="entry name" value="Carboxypeptidase B"/>
    <property type="match status" value="2"/>
</dbReference>
<evidence type="ECO:0000256" key="2">
    <source>
        <dbReference type="ARBA" id="ARBA00005988"/>
    </source>
</evidence>
<feature type="active site" description="Proton donor/acceptor" evidence="12">
    <location>
        <position position="372"/>
    </location>
</feature>
<evidence type="ECO:0000313" key="15">
    <source>
        <dbReference type="EMBL" id="KAB0796404.1"/>
    </source>
</evidence>
<dbReference type="InterPro" id="IPR036990">
    <property type="entry name" value="M14A-like_propep"/>
</dbReference>
<evidence type="ECO:0000256" key="4">
    <source>
        <dbReference type="ARBA" id="ARBA00022670"/>
    </source>
</evidence>
<evidence type="ECO:0000256" key="8">
    <source>
        <dbReference type="ARBA" id="ARBA00022833"/>
    </source>
</evidence>
<dbReference type="GO" id="GO:0008270">
    <property type="term" value="F:zinc ion binding"/>
    <property type="evidence" value="ECO:0007669"/>
    <property type="project" value="InterPro"/>
</dbReference>
<dbReference type="SMART" id="SM00631">
    <property type="entry name" value="Zn_pept"/>
    <property type="match status" value="2"/>
</dbReference>
<dbReference type="InterPro" id="IPR057246">
    <property type="entry name" value="CARBOXYPEPT_ZN_1"/>
</dbReference>
<keyword evidence="7" id="KW-0378">Hydrolase</keyword>
<dbReference type="PANTHER" id="PTHR11705:SF140">
    <property type="entry name" value="FI02848P-RELATED"/>
    <property type="match status" value="1"/>
</dbReference>
<feature type="signal peptide" evidence="13">
    <location>
        <begin position="1"/>
        <end position="16"/>
    </location>
</feature>
<keyword evidence="9" id="KW-0482">Metalloprotease</keyword>
<evidence type="ECO:0000256" key="9">
    <source>
        <dbReference type="ARBA" id="ARBA00023049"/>
    </source>
</evidence>
<dbReference type="PROSITE" id="PS52035">
    <property type="entry name" value="PEPTIDASE_M14"/>
    <property type="match status" value="2"/>
</dbReference>